<dbReference type="Pfam" id="PF04055">
    <property type="entry name" value="Radical_SAM"/>
    <property type="match status" value="1"/>
</dbReference>
<comment type="caution">
    <text evidence="8">The sequence shown here is derived from an EMBL/GenBank/DDBJ whole genome shotgun (WGS) entry which is preliminary data.</text>
</comment>
<dbReference type="RefSeq" id="WP_132973260.1">
    <property type="nucleotide sequence ID" value="NZ_SMFX01000001.1"/>
</dbReference>
<evidence type="ECO:0000259" key="6">
    <source>
        <dbReference type="Pfam" id="PF04055"/>
    </source>
</evidence>
<evidence type="ECO:0000256" key="1">
    <source>
        <dbReference type="ARBA" id="ARBA00001966"/>
    </source>
</evidence>
<feature type="domain" description="Radical SAM core" evidence="6">
    <location>
        <begin position="26"/>
        <end position="164"/>
    </location>
</feature>
<keyword evidence="2" id="KW-0949">S-adenosyl-L-methionine</keyword>
<comment type="cofactor">
    <cofactor evidence="1">
        <name>[4Fe-4S] cluster</name>
        <dbReference type="ChEBI" id="CHEBI:49883"/>
    </cofactor>
</comment>
<accession>A0A4R1HF73</accession>
<feature type="domain" description="Arsenosugar biosynthesis radical SAM protein ArsS-like C-terminal" evidence="7">
    <location>
        <begin position="182"/>
        <end position="318"/>
    </location>
</feature>
<keyword evidence="3" id="KW-0479">Metal-binding</keyword>
<keyword evidence="9" id="KW-1185">Reference proteome</keyword>
<protein>
    <submittedName>
        <fullName evidence="8">Radical SAM/Cys-rich protein</fullName>
    </submittedName>
</protein>
<sequence>MHATLPLLSETNFPAIRRAGLATLQVNLGYRCNQSCLHCHVNAGPGRKEEMDCETVDAVLQFMRHAGVQQLDLTGGAPEMNSNFRYLVECATREGIRVTDRCNLTILMEPGFEDLAVFLADHRVEVVASLPCYLEENVDGQRGDGVFEKSLAALKQLNHLGYGRPDTGLVLNLMYNPVGPSLPPSQQQLEADYREALRARYGIGFSQLFVLANMPIQRFGSTLVSRGEFESYMELLRGAHRPENLSTVMCRSLVSIDWQGYVYDCDFNQMLGLVWQSGQGTRIHISDLAEEPIEGREIAIADHCFGCTAGQGSSCGGAIAGD</sequence>
<evidence type="ECO:0000256" key="2">
    <source>
        <dbReference type="ARBA" id="ARBA00022691"/>
    </source>
</evidence>
<name>A0A4R1HF73_9GAMM</name>
<dbReference type="OrthoDB" id="9810775at2"/>
<evidence type="ECO:0000256" key="5">
    <source>
        <dbReference type="ARBA" id="ARBA00023014"/>
    </source>
</evidence>
<evidence type="ECO:0000313" key="8">
    <source>
        <dbReference type="EMBL" id="TCK18985.1"/>
    </source>
</evidence>
<dbReference type="SUPFAM" id="SSF102114">
    <property type="entry name" value="Radical SAM enzymes"/>
    <property type="match status" value="1"/>
</dbReference>
<dbReference type="AlphaFoldDB" id="A0A4R1HF73"/>
<dbReference type="Pfam" id="PF12345">
    <property type="entry name" value="DUF3641"/>
    <property type="match status" value="1"/>
</dbReference>
<dbReference type="EMBL" id="SMFX01000001">
    <property type="protein sequence ID" value="TCK18985.1"/>
    <property type="molecule type" value="Genomic_DNA"/>
</dbReference>
<dbReference type="GO" id="GO:0003824">
    <property type="term" value="F:catalytic activity"/>
    <property type="evidence" value="ECO:0007669"/>
    <property type="project" value="InterPro"/>
</dbReference>
<proteinExistence type="predicted"/>
<dbReference type="CDD" id="cd01335">
    <property type="entry name" value="Radical_SAM"/>
    <property type="match status" value="1"/>
</dbReference>
<keyword evidence="5" id="KW-0411">Iron-sulfur</keyword>
<dbReference type="PANTHER" id="PTHR43728">
    <property type="entry name" value="SLR0304 PROTEIN"/>
    <property type="match status" value="1"/>
</dbReference>
<dbReference type="Proteomes" id="UP000295707">
    <property type="component" value="Unassembled WGS sequence"/>
</dbReference>
<dbReference type="InterPro" id="IPR058240">
    <property type="entry name" value="rSAM_sf"/>
</dbReference>
<dbReference type="InterPro" id="IPR013785">
    <property type="entry name" value="Aldolase_TIM"/>
</dbReference>
<keyword evidence="4" id="KW-0408">Iron</keyword>
<evidence type="ECO:0000256" key="4">
    <source>
        <dbReference type="ARBA" id="ARBA00023004"/>
    </source>
</evidence>
<dbReference type="Gene3D" id="3.20.20.70">
    <property type="entry name" value="Aldolase class I"/>
    <property type="match status" value="1"/>
</dbReference>
<dbReference type="InterPro" id="IPR026351">
    <property type="entry name" value="rSAM_ArsS-like"/>
</dbReference>
<dbReference type="InterPro" id="IPR007197">
    <property type="entry name" value="rSAM"/>
</dbReference>
<dbReference type="SFLD" id="SFLDS00029">
    <property type="entry name" value="Radical_SAM"/>
    <property type="match status" value="1"/>
</dbReference>
<evidence type="ECO:0000313" key="9">
    <source>
        <dbReference type="Proteomes" id="UP000295707"/>
    </source>
</evidence>
<gene>
    <name evidence="8" type="ORF">DFR30_2275</name>
</gene>
<dbReference type="NCBIfam" id="TIGR04167">
    <property type="entry name" value="rSAM_SeCys"/>
    <property type="match status" value="1"/>
</dbReference>
<dbReference type="InterPro" id="IPR024521">
    <property type="entry name" value="ArsS-like_C"/>
</dbReference>
<evidence type="ECO:0000256" key="3">
    <source>
        <dbReference type="ARBA" id="ARBA00022723"/>
    </source>
</evidence>
<evidence type="ECO:0000259" key="7">
    <source>
        <dbReference type="Pfam" id="PF12345"/>
    </source>
</evidence>
<organism evidence="8 9">
    <name type="scientific">Thiogranum longum</name>
    <dbReference type="NCBI Taxonomy" id="1537524"/>
    <lineage>
        <taxon>Bacteria</taxon>
        <taxon>Pseudomonadati</taxon>
        <taxon>Pseudomonadota</taxon>
        <taxon>Gammaproteobacteria</taxon>
        <taxon>Chromatiales</taxon>
        <taxon>Ectothiorhodospiraceae</taxon>
        <taxon>Thiogranum</taxon>
    </lineage>
</organism>
<dbReference type="PANTHER" id="PTHR43728:SF1">
    <property type="entry name" value="FE-S OXIDOREDUCTASE"/>
    <property type="match status" value="1"/>
</dbReference>
<reference evidence="8 9" key="1">
    <citation type="submission" date="2019-03" db="EMBL/GenBank/DDBJ databases">
        <title>Genomic Encyclopedia of Type Strains, Phase IV (KMG-IV): sequencing the most valuable type-strain genomes for metagenomic binning, comparative biology and taxonomic classification.</title>
        <authorList>
            <person name="Goeker M."/>
        </authorList>
    </citation>
    <scope>NUCLEOTIDE SEQUENCE [LARGE SCALE GENOMIC DNA]</scope>
    <source>
        <strain evidence="8 9">DSM 19610</strain>
    </source>
</reference>
<dbReference type="GO" id="GO:0051536">
    <property type="term" value="F:iron-sulfur cluster binding"/>
    <property type="evidence" value="ECO:0007669"/>
    <property type="project" value="UniProtKB-KW"/>
</dbReference>
<dbReference type="GO" id="GO:0046872">
    <property type="term" value="F:metal ion binding"/>
    <property type="evidence" value="ECO:0007669"/>
    <property type="project" value="UniProtKB-KW"/>
</dbReference>